<evidence type="ECO:0000313" key="1">
    <source>
        <dbReference type="EMBL" id="WAG58817.1"/>
    </source>
</evidence>
<dbReference type="Proteomes" id="UP001164733">
    <property type="component" value="Chromosome"/>
</dbReference>
<sequence>MCHYKSTNAANKATMVSNGNAVIPVKISRATKEFAVITNVSVNYKGNVYTTKTSFKPRQVAC</sequence>
<dbReference type="EMBL" id="CP086239">
    <property type="protein sequence ID" value="WAG58817.1"/>
    <property type="molecule type" value="Genomic_DNA"/>
</dbReference>
<reference evidence="1" key="1">
    <citation type="submission" date="2021-11" db="EMBL/GenBank/DDBJ databases">
        <title>Clostridia strains as spoilage organisms.</title>
        <authorList>
            <person name="Wambui J."/>
            <person name="Stevens M.J.A."/>
            <person name="Stephan R."/>
        </authorList>
    </citation>
    <scope>NUCLEOTIDE SEQUENCE</scope>
    <source>
        <strain evidence="1">CF009</strain>
    </source>
</reference>
<organism evidence="1 2">
    <name type="scientific">Clostridium estertheticum</name>
    <dbReference type="NCBI Taxonomy" id="238834"/>
    <lineage>
        <taxon>Bacteria</taxon>
        <taxon>Bacillati</taxon>
        <taxon>Bacillota</taxon>
        <taxon>Clostridia</taxon>
        <taxon>Eubacteriales</taxon>
        <taxon>Clostridiaceae</taxon>
        <taxon>Clostridium</taxon>
    </lineage>
</organism>
<dbReference type="AlphaFoldDB" id="A0AA47EET5"/>
<gene>
    <name evidence="1" type="ORF">LL038_14260</name>
</gene>
<accession>A0AA47EET5</accession>
<protein>
    <submittedName>
        <fullName evidence="1">Uncharacterized protein</fullName>
    </submittedName>
</protein>
<evidence type="ECO:0000313" key="2">
    <source>
        <dbReference type="Proteomes" id="UP001164733"/>
    </source>
</evidence>
<dbReference type="RefSeq" id="WP_216122055.1">
    <property type="nucleotide sequence ID" value="NZ_CP086239.1"/>
</dbReference>
<proteinExistence type="predicted"/>
<name>A0AA47EET5_9CLOT</name>